<feature type="binding site" evidence="1">
    <location>
        <position position="65"/>
    </location>
    <ligand>
        <name>Mg(2+)</name>
        <dbReference type="ChEBI" id="CHEBI:18420"/>
        <label>3</label>
    </ligand>
</feature>
<dbReference type="CDD" id="cd02194">
    <property type="entry name" value="ThiL"/>
    <property type="match status" value="1"/>
</dbReference>
<feature type="domain" description="PurM-like N-terminal" evidence="2">
    <location>
        <begin position="19"/>
        <end position="127"/>
    </location>
</feature>
<comment type="similarity">
    <text evidence="1">Belongs to the thiamine-monophosphate kinase family.</text>
</comment>
<feature type="binding site" evidence="1">
    <location>
        <position position="65"/>
    </location>
    <ligand>
        <name>Mg(2+)</name>
        <dbReference type="ChEBI" id="CHEBI:18420"/>
        <label>2</label>
    </ligand>
</feature>
<dbReference type="GO" id="GO:0009229">
    <property type="term" value="P:thiamine diphosphate biosynthetic process"/>
    <property type="evidence" value="ECO:0007669"/>
    <property type="project" value="UniProtKB-UniRule"/>
</dbReference>
<dbReference type="EMBL" id="DTPI01000030">
    <property type="protein sequence ID" value="HGE66493.1"/>
    <property type="molecule type" value="Genomic_DNA"/>
</dbReference>
<dbReference type="Gene3D" id="3.30.1330.10">
    <property type="entry name" value="PurM-like, N-terminal domain"/>
    <property type="match status" value="1"/>
</dbReference>
<accession>A0A7C4S738</accession>
<evidence type="ECO:0000259" key="2">
    <source>
        <dbReference type="Pfam" id="PF00586"/>
    </source>
</evidence>
<dbReference type="GO" id="GO:0009030">
    <property type="term" value="F:thiamine-phosphate kinase activity"/>
    <property type="evidence" value="ECO:0007669"/>
    <property type="project" value="UniProtKB-UniRule"/>
</dbReference>
<comment type="miscellaneous">
    <text evidence="1">Reaction mechanism of ThiL seems to utilize a direct, inline transfer of the gamma-phosphate of ATP to TMP rather than a phosphorylated enzyme intermediate.</text>
</comment>
<evidence type="ECO:0000256" key="1">
    <source>
        <dbReference type="HAMAP-Rule" id="MF_02128"/>
    </source>
</evidence>
<feature type="binding site" evidence="1">
    <location>
        <position position="65"/>
    </location>
    <ligand>
        <name>Mg(2+)</name>
        <dbReference type="ChEBI" id="CHEBI:18420"/>
        <label>4</label>
    </ligand>
</feature>
<dbReference type="NCBIfam" id="TIGR01379">
    <property type="entry name" value="thiL"/>
    <property type="match status" value="1"/>
</dbReference>
<keyword evidence="1 4" id="KW-0418">Kinase</keyword>
<reference evidence="4" key="1">
    <citation type="journal article" date="2020" name="mSystems">
        <title>Genome- and Community-Level Interaction Insights into Carbon Utilization and Element Cycling Functions of Hydrothermarchaeota in Hydrothermal Sediment.</title>
        <authorList>
            <person name="Zhou Z."/>
            <person name="Liu Y."/>
            <person name="Xu W."/>
            <person name="Pan J."/>
            <person name="Luo Z.H."/>
            <person name="Li M."/>
        </authorList>
    </citation>
    <scope>NUCLEOTIDE SEQUENCE [LARGE SCALE GENOMIC DNA]</scope>
    <source>
        <strain evidence="5">SpSt-10</strain>
        <strain evidence="4">SpSt-62</strain>
        <strain evidence="3">SpSt-97</strain>
    </source>
</reference>
<dbReference type="AlphaFoldDB" id="A0A7C4S738"/>
<dbReference type="SUPFAM" id="SSF56042">
    <property type="entry name" value="PurM C-terminal domain-like"/>
    <property type="match status" value="1"/>
</dbReference>
<dbReference type="PANTHER" id="PTHR30270:SF3">
    <property type="entry name" value="THIAMINE-MONOPHOSPHATE KINASE"/>
    <property type="match status" value="1"/>
</dbReference>
<feature type="binding site" evidence="1">
    <location>
        <position position="111"/>
    </location>
    <ligand>
        <name>Mg(2+)</name>
        <dbReference type="ChEBI" id="CHEBI:18420"/>
        <label>1</label>
    </ligand>
</feature>
<keyword evidence="1" id="KW-0784">Thiamine biosynthesis</keyword>
<name>A0A7C4S738_9EURY</name>
<evidence type="ECO:0000313" key="5">
    <source>
        <dbReference type="EMBL" id="HHF48297.1"/>
    </source>
</evidence>
<dbReference type="Gene3D" id="3.90.650.10">
    <property type="entry name" value="PurM-like C-terminal domain"/>
    <property type="match status" value="1"/>
</dbReference>
<dbReference type="InterPro" id="IPR036676">
    <property type="entry name" value="PurM-like_C_sf"/>
</dbReference>
<feature type="binding site" evidence="1">
    <location>
        <position position="44"/>
    </location>
    <ligand>
        <name>substrate</name>
    </ligand>
</feature>
<dbReference type="InterPro" id="IPR006283">
    <property type="entry name" value="ThiL-like"/>
</dbReference>
<dbReference type="PANTHER" id="PTHR30270">
    <property type="entry name" value="THIAMINE-MONOPHOSPHATE KINASE"/>
    <property type="match status" value="1"/>
</dbReference>
<keyword evidence="1" id="KW-0479">Metal-binding</keyword>
<dbReference type="GO" id="GO:0005524">
    <property type="term" value="F:ATP binding"/>
    <property type="evidence" value="ECO:0007669"/>
    <property type="project" value="UniProtKB-UniRule"/>
</dbReference>
<keyword evidence="1" id="KW-0067">ATP-binding</keyword>
<feature type="binding site" evidence="1">
    <location>
        <position position="199"/>
    </location>
    <ligand>
        <name>Mg(2+)</name>
        <dbReference type="ChEBI" id="CHEBI:18420"/>
        <label>3</label>
    </ligand>
</feature>
<feature type="binding site" evidence="1">
    <location>
        <position position="300"/>
    </location>
    <ligand>
        <name>substrate</name>
    </ligand>
</feature>
<dbReference type="Pfam" id="PF00586">
    <property type="entry name" value="AIRS"/>
    <property type="match status" value="1"/>
</dbReference>
<feature type="binding site" evidence="1">
    <location>
        <position position="252"/>
    </location>
    <ligand>
        <name>substrate</name>
    </ligand>
</feature>
<comment type="caution">
    <text evidence="4">The sequence shown here is derived from an EMBL/GenBank/DDBJ whole genome shotgun (WGS) entry which is preliminary data.</text>
</comment>
<feature type="binding site" evidence="1">
    <location>
        <position position="35"/>
    </location>
    <ligand>
        <name>Mg(2+)</name>
        <dbReference type="ChEBI" id="CHEBI:18420"/>
        <label>4</label>
    </ligand>
</feature>
<feature type="binding site" evidence="1">
    <location>
        <position position="37"/>
    </location>
    <ligand>
        <name>Mg(2+)</name>
        <dbReference type="ChEBI" id="CHEBI:18420"/>
        <label>1</label>
    </ligand>
</feature>
<feature type="binding site" evidence="1">
    <location>
        <position position="201"/>
    </location>
    <ligand>
        <name>ATP</name>
        <dbReference type="ChEBI" id="CHEBI:30616"/>
    </ligand>
</feature>
<comment type="function">
    <text evidence="1">Catalyzes the ATP-dependent phosphorylation of thiamine-monophosphate (TMP) to form thiamine-pyrophosphate (TPP), the active form of vitamin B1.</text>
</comment>
<protein>
    <recommendedName>
        <fullName evidence="1">Thiamine-monophosphate kinase</fullName>
        <shortName evidence="1">TMP kinase</shortName>
        <shortName evidence="1">Thiamine-phosphate kinase</shortName>
        <ecNumber evidence="1">2.7.4.16</ecNumber>
    </recommendedName>
</protein>
<feature type="binding site" evidence="1">
    <location>
        <position position="134"/>
    </location>
    <ligand>
        <name>ATP</name>
        <dbReference type="ChEBI" id="CHEBI:30616"/>
    </ligand>
</feature>
<feature type="binding site" evidence="1">
    <location>
        <position position="202"/>
    </location>
    <ligand>
        <name>Mg(2+)</name>
        <dbReference type="ChEBI" id="CHEBI:18420"/>
        <label>5</label>
    </ligand>
</feature>
<dbReference type="InterPro" id="IPR036921">
    <property type="entry name" value="PurM-like_N_sf"/>
</dbReference>
<proteinExistence type="inferred from homology"/>
<gene>
    <name evidence="1" type="primary">thiL</name>
    <name evidence="5" type="ORF">ENL48_03740</name>
    <name evidence="4" type="ORF">ENT89_07320</name>
    <name evidence="3" type="ORF">ENX77_05170</name>
</gene>
<organism evidence="4">
    <name type="scientific">Geoglobus ahangari</name>
    <dbReference type="NCBI Taxonomy" id="113653"/>
    <lineage>
        <taxon>Archaea</taxon>
        <taxon>Methanobacteriati</taxon>
        <taxon>Methanobacteriota</taxon>
        <taxon>Archaeoglobi</taxon>
        <taxon>Archaeoglobales</taxon>
        <taxon>Archaeoglobaceae</taxon>
        <taxon>Geoglobus</taxon>
    </lineage>
</organism>
<sequence>MEDEIIKIGMSTFKSEELGDDAGFFPINDGWLVLTNDMFVESTDYVPIMSLRDVGFKTVTMNVSDLAAMGAKPKFFAFSVGIRRNTESIENLFKGISEALNYYGMRLLSADTNESKELVVDGIALGFAENLLLRKNAKTNQLVCVTGEFGRPLCALKVVLEDLRADDAIAKVLFEKLVRPYARFVEGYKISKYATSAIDVSDGLSKELRIISEMSNVGLIIYSNRIPISREVKLFCEKNNLDPVDIALSSGEEFELIFTINEENLKKIDFNFTVIGKTVEKKGVWLKKDGRLIELEDKGWRHFL</sequence>
<dbReference type="UniPathway" id="UPA00060">
    <property type="reaction ID" value="UER00142"/>
</dbReference>
<keyword evidence="1 4" id="KW-0808">Transferase</keyword>
<comment type="caution">
    <text evidence="1">Lacks conserved residue(s) required for the propagation of feature annotation.</text>
</comment>
<comment type="pathway">
    <text evidence="1">Cofactor biosynthesis; thiamine diphosphate biosynthesis; thiamine diphosphate from thiamine phosphate: step 1/1.</text>
</comment>
<dbReference type="EMBL" id="DRUC01000057">
    <property type="protein sequence ID" value="HHF48297.1"/>
    <property type="molecule type" value="Genomic_DNA"/>
</dbReference>
<feature type="binding site" evidence="1">
    <location>
        <position position="21"/>
    </location>
    <ligand>
        <name>Mg(2+)</name>
        <dbReference type="ChEBI" id="CHEBI:18420"/>
        <label>3</label>
    </ligand>
</feature>
<evidence type="ECO:0000313" key="4">
    <source>
        <dbReference type="EMBL" id="HGU59926.1"/>
    </source>
</evidence>
<keyword evidence="1" id="KW-0547">Nucleotide-binding</keyword>
<comment type="catalytic activity">
    <reaction evidence="1">
        <text>thiamine phosphate + ATP = thiamine diphosphate + ADP</text>
        <dbReference type="Rhea" id="RHEA:15913"/>
        <dbReference type="ChEBI" id="CHEBI:30616"/>
        <dbReference type="ChEBI" id="CHEBI:37575"/>
        <dbReference type="ChEBI" id="CHEBI:58937"/>
        <dbReference type="ChEBI" id="CHEBI:456216"/>
        <dbReference type="EC" id="2.7.4.16"/>
    </reaction>
</comment>
<dbReference type="NCBIfam" id="NF004353">
    <property type="entry name" value="PRK05731.2-2"/>
    <property type="match status" value="1"/>
</dbReference>
<dbReference type="HAMAP" id="MF_02128">
    <property type="entry name" value="TMP_kinase"/>
    <property type="match status" value="1"/>
</dbReference>
<dbReference type="EMBL" id="DTAK01000061">
    <property type="protein sequence ID" value="HGU59926.1"/>
    <property type="molecule type" value="Genomic_DNA"/>
</dbReference>
<dbReference type="InterPro" id="IPR016188">
    <property type="entry name" value="PurM-like_N"/>
</dbReference>
<dbReference type="SUPFAM" id="SSF55326">
    <property type="entry name" value="PurM N-terminal domain-like"/>
    <property type="match status" value="1"/>
</dbReference>
<dbReference type="GO" id="GO:0009228">
    <property type="term" value="P:thiamine biosynthetic process"/>
    <property type="evidence" value="ECO:0007669"/>
    <property type="project" value="UniProtKB-KW"/>
</dbReference>
<dbReference type="PIRSF" id="PIRSF005303">
    <property type="entry name" value="Thiam_monoph_kin"/>
    <property type="match status" value="1"/>
</dbReference>
<dbReference type="GO" id="GO:0000287">
    <property type="term" value="F:magnesium ion binding"/>
    <property type="evidence" value="ECO:0007669"/>
    <property type="project" value="UniProtKB-UniRule"/>
</dbReference>
<evidence type="ECO:0000313" key="3">
    <source>
        <dbReference type="EMBL" id="HGE66493.1"/>
    </source>
</evidence>
<feature type="binding site" evidence="1">
    <location>
        <position position="37"/>
    </location>
    <ligand>
        <name>Mg(2+)</name>
        <dbReference type="ChEBI" id="CHEBI:18420"/>
        <label>2</label>
    </ligand>
</feature>
<dbReference type="EC" id="2.7.4.16" evidence="1"/>
<keyword evidence="1" id="KW-0460">Magnesium</keyword>
<feature type="binding site" evidence="1">
    <location>
        <position position="21"/>
    </location>
    <ligand>
        <name>Mg(2+)</name>
        <dbReference type="ChEBI" id="CHEBI:18420"/>
        <label>4</label>
    </ligand>
</feature>